<dbReference type="Proteomes" id="UP000054248">
    <property type="component" value="Unassembled WGS sequence"/>
</dbReference>
<sequence length="83" mass="9437">MHIARARLSLKIYCIRNIDLSIPQPIDREPEVKTSASEEQCPSVLLYYYNKKKLQDTSWINVGDSPATTDGLGDKQLEPRTCI</sequence>
<organism evidence="1 2">
    <name type="scientific">Tulasnella calospora MUT 4182</name>
    <dbReference type="NCBI Taxonomy" id="1051891"/>
    <lineage>
        <taxon>Eukaryota</taxon>
        <taxon>Fungi</taxon>
        <taxon>Dikarya</taxon>
        <taxon>Basidiomycota</taxon>
        <taxon>Agaricomycotina</taxon>
        <taxon>Agaricomycetes</taxon>
        <taxon>Cantharellales</taxon>
        <taxon>Tulasnellaceae</taxon>
        <taxon>Tulasnella</taxon>
    </lineage>
</organism>
<accession>A0A0C3MAZ6</accession>
<name>A0A0C3MAZ6_9AGAM</name>
<dbReference type="HOGENOM" id="CLU_2544278_0_0_1"/>
<reference evidence="2" key="2">
    <citation type="submission" date="2015-01" db="EMBL/GenBank/DDBJ databases">
        <title>Evolutionary Origins and Diversification of the Mycorrhizal Mutualists.</title>
        <authorList>
            <consortium name="DOE Joint Genome Institute"/>
            <consortium name="Mycorrhizal Genomics Consortium"/>
            <person name="Kohler A."/>
            <person name="Kuo A."/>
            <person name="Nagy L.G."/>
            <person name="Floudas D."/>
            <person name="Copeland A."/>
            <person name="Barry K.W."/>
            <person name="Cichocki N."/>
            <person name="Veneault-Fourrey C."/>
            <person name="LaButti K."/>
            <person name="Lindquist E.A."/>
            <person name="Lipzen A."/>
            <person name="Lundell T."/>
            <person name="Morin E."/>
            <person name="Murat C."/>
            <person name="Riley R."/>
            <person name="Ohm R."/>
            <person name="Sun H."/>
            <person name="Tunlid A."/>
            <person name="Henrissat B."/>
            <person name="Grigoriev I.V."/>
            <person name="Hibbett D.S."/>
            <person name="Martin F."/>
        </authorList>
    </citation>
    <scope>NUCLEOTIDE SEQUENCE [LARGE SCALE GENOMIC DNA]</scope>
    <source>
        <strain evidence="2">MUT 4182</strain>
    </source>
</reference>
<protein>
    <submittedName>
        <fullName evidence="1">Uncharacterized protein</fullName>
    </submittedName>
</protein>
<gene>
    <name evidence="1" type="ORF">M407DRAFT_146234</name>
</gene>
<proteinExistence type="predicted"/>
<reference evidence="1 2" key="1">
    <citation type="submission" date="2014-04" db="EMBL/GenBank/DDBJ databases">
        <authorList>
            <consortium name="DOE Joint Genome Institute"/>
            <person name="Kuo A."/>
            <person name="Girlanda M."/>
            <person name="Perotto S."/>
            <person name="Kohler A."/>
            <person name="Nagy L.G."/>
            <person name="Floudas D."/>
            <person name="Copeland A."/>
            <person name="Barry K.W."/>
            <person name="Cichocki N."/>
            <person name="Veneault-Fourrey C."/>
            <person name="LaButti K."/>
            <person name="Lindquist E.A."/>
            <person name="Lipzen A."/>
            <person name="Lundell T."/>
            <person name="Morin E."/>
            <person name="Murat C."/>
            <person name="Sun H."/>
            <person name="Tunlid A."/>
            <person name="Henrissat B."/>
            <person name="Grigoriev I.V."/>
            <person name="Hibbett D.S."/>
            <person name="Martin F."/>
            <person name="Nordberg H.P."/>
            <person name="Cantor M.N."/>
            <person name="Hua S.X."/>
        </authorList>
    </citation>
    <scope>NUCLEOTIDE SEQUENCE [LARGE SCALE GENOMIC DNA]</scope>
    <source>
        <strain evidence="1 2">MUT 4182</strain>
    </source>
</reference>
<evidence type="ECO:0000313" key="2">
    <source>
        <dbReference type="Proteomes" id="UP000054248"/>
    </source>
</evidence>
<evidence type="ECO:0000313" key="1">
    <source>
        <dbReference type="EMBL" id="KIO30852.1"/>
    </source>
</evidence>
<dbReference type="EMBL" id="KN822968">
    <property type="protein sequence ID" value="KIO30852.1"/>
    <property type="molecule type" value="Genomic_DNA"/>
</dbReference>
<dbReference type="AlphaFoldDB" id="A0A0C3MAZ6"/>
<keyword evidence="2" id="KW-1185">Reference proteome</keyword>